<evidence type="ECO:0000259" key="5">
    <source>
        <dbReference type="Pfam" id="PF00389"/>
    </source>
</evidence>
<dbReference type="InterPro" id="IPR029752">
    <property type="entry name" value="D-isomer_DH_CS1"/>
</dbReference>
<sequence>MDVTVYSTKPYDRQFLDAAATGQDLALHFLEARLTTDSAALARAGAVCAFVNDDLSAPVLRVLADRGVRLIALRSAGFNHVDLPVARDLGLHVARVPAYSPHAVAEHTMALILALNRRIHRAYNRVREGNFALDGLLGFDLHGKTVGIIGTGKIGEVLARILSGFGCRLLGHDPFPNPVCEALGMDYVGRDEILSRSDILSLHCPLTPETHHLIRDEVLPLLRPGMMLINTSRGAVVETQAVIRGLKEGVIGGLGLDVYEEEADLFFEDLSDQVLHDDVFARLLTFPNVLITGHQAFFTREAMTNIAETTVENLIAFRQSGRAPHEISVEMIAGKP</sequence>
<name>A0ABW2UK20_9RHOB</name>
<dbReference type="Gene3D" id="3.40.50.720">
    <property type="entry name" value="NAD(P)-binding Rossmann-like Domain"/>
    <property type="match status" value="2"/>
</dbReference>
<keyword evidence="8" id="KW-1185">Reference proteome</keyword>
<dbReference type="PANTHER" id="PTHR43026:SF1">
    <property type="entry name" value="2-HYDROXYACID DEHYDROGENASE HOMOLOG 1-RELATED"/>
    <property type="match status" value="1"/>
</dbReference>
<dbReference type="Pfam" id="PF00389">
    <property type="entry name" value="2-Hacid_dh"/>
    <property type="match status" value="1"/>
</dbReference>
<dbReference type="InterPro" id="IPR006140">
    <property type="entry name" value="D-isomer_DH_NAD-bd"/>
</dbReference>
<keyword evidence="3" id="KW-0520">NAD</keyword>
<evidence type="ECO:0000256" key="2">
    <source>
        <dbReference type="ARBA" id="ARBA00023002"/>
    </source>
</evidence>
<evidence type="ECO:0000256" key="4">
    <source>
        <dbReference type="RuleBase" id="RU003719"/>
    </source>
</evidence>
<evidence type="ECO:0000313" key="7">
    <source>
        <dbReference type="EMBL" id="MFC7704356.1"/>
    </source>
</evidence>
<dbReference type="PANTHER" id="PTHR43026">
    <property type="entry name" value="2-HYDROXYACID DEHYDROGENASE HOMOLOG 1-RELATED"/>
    <property type="match status" value="1"/>
</dbReference>
<proteinExistence type="inferred from homology"/>
<evidence type="ECO:0000313" key="8">
    <source>
        <dbReference type="Proteomes" id="UP001596516"/>
    </source>
</evidence>
<dbReference type="InterPro" id="IPR029753">
    <property type="entry name" value="D-isomer_DH_CS"/>
</dbReference>
<evidence type="ECO:0000256" key="1">
    <source>
        <dbReference type="ARBA" id="ARBA00005854"/>
    </source>
</evidence>
<evidence type="ECO:0000259" key="6">
    <source>
        <dbReference type="Pfam" id="PF02826"/>
    </source>
</evidence>
<evidence type="ECO:0000256" key="3">
    <source>
        <dbReference type="ARBA" id="ARBA00023027"/>
    </source>
</evidence>
<dbReference type="InterPro" id="IPR006139">
    <property type="entry name" value="D-isomer_2_OHA_DH_cat_dom"/>
</dbReference>
<dbReference type="SUPFAM" id="SSF51735">
    <property type="entry name" value="NAD(P)-binding Rossmann-fold domains"/>
    <property type="match status" value="1"/>
</dbReference>
<dbReference type="CDD" id="cd12183">
    <property type="entry name" value="LDH_like_2"/>
    <property type="match status" value="1"/>
</dbReference>
<reference evidence="8" key="1">
    <citation type="journal article" date="2019" name="Int. J. Syst. Evol. Microbiol.">
        <title>The Global Catalogue of Microorganisms (GCM) 10K type strain sequencing project: providing services to taxonomists for standard genome sequencing and annotation.</title>
        <authorList>
            <consortium name="The Broad Institute Genomics Platform"/>
            <consortium name="The Broad Institute Genome Sequencing Center for Infectious Disease"/>
            <person name="Wu L."/>
            <person name="Ma J."/>
        </authorList>
    </citation>
    <scope>NUCLEOTIDE SEQUENCE [LARGE SCALE GENOMIC DNA]</scope>
    <source>
        <strain evidence="8">CGMCC 1.12750</strain>
    </source>
</reference>
<comment type="similarity">
    <text evidence="1 4">Belongs to the D-isomer specific 2-hydroxyacid dehydrogenase family.</text>
</comment>
<comment type="caution">
    <text evidence="7">The sequence shown here is derived from an EMBL/GenBank/DDBJ whole genome shotgun (WGS) entry which is preliminary data.</text>
</comment>
<dbReference type="Pfam" id="PF02826">
    <property type="entry name" value="2-Hacid_dh_C"/>
    <property type="match status" value="1"/>
</dbReference>
<dbReference type="InterPro" id="IPR036291">
    <property type="entry name" value="NAD(P)-bd_dom_sf"/>
</dbReference>
<dbReference type="PROSITE" id="PS00671">
    <property type="entry name" value="D_2_HYDROXYACID_DH_3"/>
    <property type="match status" value="1"/>
</dbReference>
<dbReference type="RefSeq" id="WP_377402481.1">
    <property type="nucleotide sequence ID" value="NZ_JBHTFQ010000004.1"/>
</dbReference>
<protein>
    <submittedName>
        <fullName evidence="7">2-hydroxyacid dehydrogenase</fullName>
        <ecNumber evidence="7">1.1.1.28</ecNumber>
    </submittedName>
</protein>
<dbReference type="PROSITE" id="PS00065">
    <property type="entry name" value="D_2_HYDROXYACID_DH_1"/>
    <property type="match status" value="1"/>
</dbReference>
<dbReference type="GO" id="GO:0008720">
    <property type="term" value="F:D-lactate dehydrogenase (NAD+) activity"/>
    <property type="evidence" value="ECO:0007669"/>
    <property type="project" value="UniProtKB-EC"/>
</dbReference>
<dbReference type="EMBL" id="JBHTFQ010000004">
    <property type="protein sequence ID" value="MFC7704356.1"/>
    <property type="molecule type" value="Genomic_DNA"/>
</dbReference>
<gene>
    <name evidence="7" type="ORF">ACFQXB_09130</name>
</gene>
<keyword evidence="2 4" id="KW-0560">Oxidoreductase</keyword>
<feature type="domain" description="D-isomer specific 2-hydroxyacid dehydrogenase catalytic" evidence="5">
    <location>
        <begin position="5"/>
        <end position="327"/>
    </location>
</feature>
<organism evidence="7 8">
    <name type="scientific">Plastorhodobacter daqingensis</name>
    <dbReference type="NCBI Taxonomy" id="1387281"/>
    <lineage>
        <taxon>Bacteria</taxon>
        <taxon>Pseudomonadati</taxon>
        <taxon>Pseudomonadota</taxon>
        <taxon>Alphaproteobacteria</taxon>
        <taxon>Rhodobacterales</taxon>
        <taxon>Paracoccaceae</taxon>
        <taxon>Plastorhodobacter</taxon>
    </lineage>
</organism>
<accession>A0ABW2UK20</accession>
<dbReference type="SUPFAM" id="SSF52283">
    <property type="entry name" value="Formate/glycerate dehydrogenase catalytic domain-like"/>
    <property type="match status" value="1"/>
</dbReference>
<dbReference type="EC" id="1.1.1.28" evidence="7"/>
<dbReference type="InterPro" id="IPR058205">
    <property type="entry name" value="D-LDH-like"/>
</dbReference>
<dbReference type="Proteomes" id="UP001596516">
    <property type="component" value="Unassembled WGS sequence"/>
</dbReference>
<feature type="domain" description="D-isomer specific 2-hydroxyacid dehydrogenase NAD-binding" evidence="6">
    <location>
        <begin position="109"/>
        <end position="296"/>
    </location>
</feature>